<keyword evidence="8" id="KW-1015">Disulfide bond</keyword>
<dbReference type="InterPro" id="IPR014710">
    <property type="entry name" value="RmlC-like_jellyroll"/>
</dbReference>
<evidence type="ECO:0000313" key="13">
    <source>
        <dbReference type="Proteomes" id="UP000694864"/>
    </source>
</evidence>
<feature type="chain" id="PRO_5044990385" description="Germin-like protein" evidence="11">
    <location>
        <begin position="30"/>
        <end position="222"/>
    </location>
</feature>
<reference evidence="14" key="2">
    <citation type="submission" date="2025-08" db="UniProtKB">
        <authorList>
            <consortium name="RefSeq"/>
        </authorList>
    </citation>
    <scope>IDENTIFICATION</scope>
    <source>
        <tissue evidence="14">Leaf</tissue>
    </source>
</reference>
<gene>
    <name evidence="14" type="primary">LOC104740597</name>
</gene>
<evidence type="ECO:0000256" key="7">
    <source>
        <dbReference type="ARBA" id="ARBA00022729"/>
    </source>
</evidence>
<comment type="similarity">
    <text evidence="3 11">Belongs to the germin family.</text>
</comment>
<comment type="subcellular location">
    <subcellularLocation>
        <location evidence="2 11">Secreted</location>
        <location evidence="2 11">Extracellular space</location>
        <location evidence="2 11">Apoplast</location>
    </subcellularLocation>
</comment>
<dbReference type="InterPro" id="IPR011051">
    <property type="entry name" value="RmlC_Cupin_sf"/>
</dbReference>
<evidence type="ECO:0000256" key="11">
    <source>
        <dbReference type="RuleBase" id="RU366015"/>
    </source>
</evidence>
<dbReference type="CDD" id="cd02241">
    <property type="entry name" value="cupin_OxOx"/>
    <property type="match status" value="1"/>
</dbReference>
<evidence type="ECO:0000256" key="1">
    <source>
        <dbReference type="ARBA" id="ARBA00003629"/>
    </source>
</evidence>
<feature type="signal peptide" evidence="11">
    <location>
        <begin position="1"/>
        <end position="29"/>
    </location>
</feature>
<keyword evidence="10 11" id="KW-0464">Manganese</keyword>
<evidence type="ECO:0000256" key="3">
    <source>
        <dbReference type="ARBA" id="ARBA00007456"/>
    </source>
</evidence>
<keyword evidence="9" id="KW-0325">Glycoprotein</keyword>
<dbReference type="PRINTS" id="PR00325">
    <property type="entry name" value="GERMIN"/>
</dbReference>
<evidence type="ECO:0000259" key="12">
    <source>
        <dbReference type="SMART" id="SM00835"/>
    </source>
</evidence>
<dbReference type="InterPro" id="IPR001929">
    <property type="entry name" value="Germin"/>
</dbReference>
<evidence type="ECO:0000256" key="4">
    <source>
        <dbReference type="ARBA" id="ARBA00022523"/>
    </source>
</evidence>
<dbReference type="InterPro" id="IPR006045">
    <property type="entry name" value="Cupin_1"/>
</dbReference>
<evidence type="ECO:0000256" key="2">
    <source>
        <dbReference type="ARBA" id="ARBA00004271"/>
    </source>
</evidence>
<evidence type="ECO:0000313" key="14">
    <source>
        <dbReference type="RefSeq" id="XP_010459551.1"/>
    </source>
</evidence>
<keyword evidence="4 11" id="KW-0052">Apoplast</keyword>
<dbReference type="PANTHER" id="PTHR31238">
    <property type="entry name" value="GERMIN-LIKE PROTEIN SUBFAMILY 3 MEMBER 3"/>
    <property type="match status" value="1"/>
</dbReference>
<evidence type="ECO:0000256" key="8">
    <source>
        <dbReference type="ARBA" id="ARBA00023157"/>
    </source>
</evidence>
<organism evidence="13 14">
    <name type="scientific">Camelina sativa</name>
    <name type="common">False flax</name>
    <name type="synonym">Myagrum sativum</name>
    <dbReference type="NCBI Taxonomy" id="90675"/>
    <lineage>
        <taxon>Eukaryota</taxon>
        <taxon>Viridiplantae</taxon>
        <taxon>Streptophyta</taxon>
        <taxon>Embryophyta</taxon>
        <taxon>Tracheophyta</taxon>
        <taxon>Spermatophyta</taxon>
        <taxon>Magnoliopsida</taxon>
        <taxon>eudicotyledons</taxon>
        <taxon>Gunneridae</taxon>
        <taxon>Pentapetalae</taxon>
        <taxon>rosids</taxon>
        <taxon>malvids</taxon>
        <taxon>Brassicales</taxon>
        <taxon>Brassicaceae</taxon>
        <taxon>Camelineae</taxon>
        <taxon>Camelina</taxon>
    </lineage>
</organism>
<reference evidence="13" key="1">
    <citation type="journal article" date="2014" name="Nat. Commun.">
        <title>The emerging biofuel crop Camelina sativa retains a highly undifferentiated hexaploid genome structure.</title>
        <authorList>
            <person name="Kagale S."/>
            <person name="Koh C."/>
            <person name="Nixon J."/>
            <person name="Bollina V."/>
            <person name="Clarke W.E."/>
            <person name="Tuteja R."/>
            <person name="Spillane C."/>
            <person name="Robinson S.J."/>
            <person name="Links M.G."/>
            <person name="Clarke C."/>
            <person name="Higgins E.E."/>
            <person name="Huebert T."/>
            <person name="Sharpe A.G."/>
            <person name="Parkin I.A."/>
        </authorList>
    </citation>
    <scope>NUCLEOTIDE SEQUENCE [LARGE SCALE GENOMIC DNA]</scope>
    <source>
        <strain evidence="13">cv. DH55</strain>
    </source>
</reference>
<dbReference type="Proteomes" id="UP000694864">
    <property type="component" value="Chromosome 14"/>
</dbReference>
<comment type="function">
    <text evidence="1">May play a role in plant defense. Probably has no oxalate oxidase activity even if the active site is conserved.</text>
</comment>
<keyword evidence="7 11" id="KW-0732">Signal</keyword>
<protein>
    <recommendedName>
        <fullName evidence="11">Germin-like protein</fullName>
    </recommendedName>
</protein>
<name>A0ABM0VQ79_CAMSA</name>
<evidence type="ECO:0000256" key="5">
    <source>
        <dbReference type="ARBA" id="ARBA00022525"/>
    </source>
</evidence>
<evidence type="ECO:0000256" key="9">
    <source>
        <dbReference type="ARBA" id="ARBA00023180"/>
    </source>
</evidence>
<accession>A0ABM0VQ79</accession>
<keyword evidence="6 11" id="KW-0479">Metal-binding</keyword>
<dbReference type="InterPro" id="IPR019780">
    <property type="entry name" value="Germin_Mn-BS"/>
</dbReference>
<dbReference type="RefSeq" id="XP_010459551.1">
    <property type="nucleotide sequence ID" value="XM_010461249.2"/>
</dbReference>
<proteinExistence type="inferred from homology"/>
<keyword evidence="13" id="KW-1185">Reference proteome</keyword>
<dbReference type="Gene3D" id="2.60.120.10">
    <property type="entry name" value="Jelly Rolls"/>
    <property type="match status" value="1"/>
</dbReference>
<dbReference type="PROSITE" id="PS00725">
    <property type="entry name" value="GERMIN"/>
    <property type="match status" value="1"/>
</dbReference>
<dbReference type="GeneID" id="104740597"/>
<dbReference type="SUPFAM" id="SSF51182">
    <property type="entry name" value="RmlC-like cupins"/>
    <property type="match status" value="1"/>
</dbReference>
<evidence type="ECO:0000256" key="10">
    <source>
        <dbReference type="ARBA" id="ARBA00023211"/>
    </source>
</evidence>
<dbReference type="SMART" id="SM00835">
    <property type="entry name" value="Cupin_1"/>
    <property type="match status" value="1"/>
</dbReference>
<feature type="domain" description="Cupin type-1" evidence="12">
    <location>
        <begin position="66"/>
        <end position="214"/>
    </location>
</feature>
<keyword evidence="5 11" id="KW-0964">Secreted</keyword>
<sequence length="222" mass="23396">MMTTLQISSSSLFISFLLTLSLFVIPSLSSDSDPLQDFCIGDLKASPSINGFPCKSAVSASDFFFSGLGGPLDTSNPNGVNVAPANVLTFPGLNTLGISMNNVELAPGGVNSPHLHPRATEVGTVIEGSVFVGFLTTNNTLFSKVLNAGEAFVIPRGLVHFQWNVGQVKARLITAFNSQLPGAVILPNTLFGSNPEIPNAVLTRAFRTDDTTVHNLKSKFAG</sequence>
<evidence type="ECO:0000256" key="6">
    <source>
        <dbReference type="ARBA" id="ARBA00022723"/>
    </source>
</evidence>
<dbReference type="Pfam" id="PF00190">
    <property type="entry name" value="Cupin_1"/>
    <property type="match status" value="1"/>
</dbReference>